<evidence type="ECO:0000256" key="1">
    <source>
        <dbReference type="SAM" id="Phobius"/>
    </source>
</evidence>
<keyword evidence="1" id="KW-1133">Transmembrane helix</keyword>
<proteinExistence type="predicted"/>
<sequence>MKVFEITLSTILGATVGVALGYFVMDRRISSLEEQLALTTPIATVDFLSIAQNAPAGGYKDAELKEKLDGLKQRAERLKDMGFVVLRHEQVYAAPDSLIIRDEVQ</sequence>
<dbReference type="EMBL" id="QPJI01000016">
    <property type="protein sequence ID" value="RCW64058.1"/>
    <property type="molecule type" value="Genomic_DNA"/>
</dbReference>
<keyword evidence="1" id="KW-0812">Transmembrane</keyword>
<name>A0A368XAM3_MARNT</name>
<gene>
    <name evidence="2" type="ORF">DET61_11699</name>
</gene>
<dbReference type="RefSeq" id="WP_114435169.1">
    <property type="nucleotide sequence ID" value="NZ_QPJI01000016.1"/>
</dbReference>
<comment type="caution">
    <text evidence="2">The sequence shown here is derived from an EMBL/GenBank/DDBJ whole genome shotgun (WGS) entry which is preliminary data.</text>
</comment>
<reference evidence="2 3" key="1">
    <citation type="submission" date="2018-07" db="EMBL/GenBank/DDBJ databases">
        <title>Freshwater and sediment microbial communities from various areas in North America, analyzing microbe dynamics in response to fracking.</title>
        <authorList>
            <person name="Lamendella R."/>
        </authorList>
    </citation>
    <scope>NUCLEOTIDE SEQUENCE [LARGE SCALE GENOMIC DNA]</scope>
    <source>
        <strain evidence="2 3">105B</strain>
    </source>
</reference>
<keyword evidence="1" id="KW-0472">Membrane</keyword>
<feature type="transmembrane region" description="Helical" evidence="1">
    <location>
        <begin position="6"/>
        <end position="25"/>
    </location>
</feature>
<dbReference type="Proteomes" id="UP000253647">
    <property type="component" value="Unassembled WGS sequence"/>
</dbReference>
<evidence type="ECO:0000313" key="2">
    <source>
        <dbReference type="EMBL" id="RCW64058.1"/>
    </source>
</evidence>
<organism evidence="2 3">
    <name type="scientific">Marinobacter nauticus</name>
    <name type="common">Marinobacter hydrocarbonoclasticus</name>
    <name type="synonym">Marinobacter aquaeolei</name>
    <dbReference type="NCBI Taxonomy" id="2743"/>
    <lineage>
        <taxon>Bacteria</taxon>
        <taxon>Pseudomonadati</taxon>
        <taxon>Pseudomonadota</taxon>
        <taxon>Gammaproteobacteria</taxon>
        <taxon>Pseudomonadales</taxon>
        <taxon>Marinobacteraceae</taxon>
        <taxon>Marinobacter</taxon>
    </lineage>
</organism>
<accession>A0A368XAM3</accession>
<protein>
    <submittedName>
        <fullName evidence="2">Uncharacterized protein</fullName>
    </submittedName>
</protein>
<evidence type="ECO:0000313" key="3">
    <source>
        <dbReference type="Proteomes" id="UP000253647"/>
    </source>
</evidence>
<dbReference type="AlphaFoldDB" id="A0A368XAM3"/>